<dbReference type="EMBL" id="PYAW01000010">
    <property type="protein sequence ID" value="PSL42804.1"/>
    <property type="molecule type" value="Genomic_DNA"/>
</dbReference>
<dbReference type="Proteomes" id="UP000240971">
    <property type="component" value="Unassembled WGS sequence"/>
</dbReference>
<dbReference type="RefSeq" id="WP_106531261.1">
    <property type="nucleotide sequence ID" value="NZ_PYAW01000010.1"/>
</dbReference>
<gene>
    <name evidence="2" type="ORF">CLV51_11020</name>
</gene>
<sequence>MNPYISVIFLGILAYLAIHYYEKQNKGRKKAAEIKIKYDEALRGNGKAEALRLGREYYSAIRGKLTIYDEQAITNDLSAMK</sequence>
<keyword evidence="1" id="KW-1133">Transmembrane helix</keyword>
<keyword evidence="1" id="KW-0812">Transmembrane</keyword>
<name>A0A2P8H9C2_CHINA</name>
<dbReference type="OrthoDB" id="680988at2"/>
<dbReference type="AlphaFoldDB" id="A0A2P8H9C2"/>
<evidence type="ECO:0000313" key="2">
    <source>
        <dbReference type="EMBL" id="PSL42804.1"/>
    </source>
</evidence>
<reference evidence="2 3" key="1">
    <citation type="submission" date="2018-03" db="EMBL/GenBank/DDBJ databases">
        <title>Genomic Encyclopedia of Archaeal and Bacterial Type Strains, Phase II (KMG-II): from individual species to whole genera.</title>
        <authorList>
            <person name="Goeker M."/>
        </authorList>
    </citation>
    <scope>NUCLEOTIDE SEQUENCE [LARGE SCALE GENOMIC DNA]</scope>
    <source>
        <strain evidence="2 3">DSM 24859</strain>
    </source>
</reference>
<protein>
    <submittedName>
        <fullName evidence="2">Uncharacterized protein</fullName>
    </submittedName>
</protein>
<feature type="transmembrane region" description="Helical" evidence="1">
    <location>
        <begin position="6"/>
        <end position="21"/>
    </location>
</feature>
<evidence type="ECO:0000256" key="1">
    <source>
        <dbReference type="SAM" id="Phobius"/>
    </source>
</evidence>
<proteinExistence type="predicted"/>
<evidence type="ECO:0000313" key="3">
    <source>
        <dbReference type="Proteomes" id="UP000240971"/>
    </source>
</evidence>
<organism evidence="2 3">
    <name type="scientific">Chitinophaga niastensis</name>
    <dbReference type="NCBI Taxonomy" id="536980"/>
    <lineage>
        <taxon>Bacteria</taxon>
        <taxon>Pseudomonadati</taxon>
        <taxon>Bacteroidota</taxon>
        <taxon>Chitinophagia</taxon>
        <taxon>Chitinophagales</taxon>
        <taxon>Chitinophagaceae</taxon>
        <taxon>Chitinophaga</taxon>
    </lineage>
</organism>
<keyword evidence="3" id="KW-1185">Reference proteome</keyword>
<comment type="caution">
    <text evidence="2">The sequence shown here is derived from an EMBL/GenBank/DDBJ whole genome shotgun (WGS) entry which is preliminary data.</text>
</comment>
<accession>A0A2P8H9C2</accession>
<keyword evidence="1" id="KW-0472">Membrane</keyword>